<protein>
    <submittedName>
        <fullName evidence="2">Uncharacterized protein</fullName>
    </submittedName>
</protein>
<dbReference type="Pfam" id="PF18616">
    <property type="entry name" value="CdiI_3"/>
    <property type="match status" value="1"/>
</dbReference>
<evidence type="ECO:0000256" key="1">
    <source>
        <dbReference type="SAM" id="MobiDB-lite"/>
    </source>
</evidence>
<accession>A0A6G3X4H5</accession>
<organism evidence="2">
    <name type="scientific">Streptomyces sp. SID7499</name>
    <dbReference type="NCBI Taxonomy" id="2706086"/>
    <lineage>
        <taxon>Bacteria</taxon>
        <taxon>Bacillati</taxon>
        <taxon>Actinomycetota</taxon>
        <taxon>Actinomycetes</taxon>
        <taxon>Kitasatosporales</taxon>
        <taxon>Streptomycetaceae</taxon>
        <taxon>Streptomyces</taxon>
    </lineage>
</organism>
<feature type="compositionally biased region" description="Basic and acidic residues" evidence="1">
    <location>
        <begin position="9"/>
        <end position="20"/>
    </location>
</feature>
<dbReference type="EMBL" id="JAAGMN010004194">
    <property type="protein sequence ID" value="NEE12563.1"/>
    <property type="molecule type" value="Genomic_DNA"/>
</dbReference>
<sequence>MPQPVDRSQSLEHLEGRRWPDPPQDTTSLVRSVHEMRRRPIGTLEPDELARLIGQDVGLPWLLPLAVEILRATAPGQAAGGWYDDDLLYAVVTRKPEVWADAPDLARTLKEAVAILTDLSRYVKDEVDGFLASLPTEI</sequence>
<name>A0A6G3X4H5_9ACTN</name>
<evidence type="ECO:0000313" key="2">
    <source>
        <dbReference type="EMBL" id="NEE12563.1"/>
    </source>
</evidence>
<dbReference type="CDD" id="cd20691">
    <property type="entry name" value="CdiI_EC536-like"/>
    <property type="match status" value="1"/>
</dbReference>
<proteinExistence type="predicted"/>
<comment type="caution">
    <text evidence="2">The sequence shown here is derived from an EMBL/GenBank/DDBJ whole genome shotgun (WGS) entry which is preliminary data.</text>
</comment>
<dbReference type="InterPro" id="IPR040547">
    <property type="entry name" value="CdiI"/>
</dbReference>
<dbReference type="AlphaFoldDB" id="A0A6G3X4H5"/>
<feature type="region of interest" description="Disordered" evidence="1">
    <location>
        <begin position="1"/>
        <end position="28"/>
    </location>
</feature>
<gene>
    <name evidence="2" type="ORF">G3M58_39675</name>
</gene>
<reference evidence="2" key="1">
    <citation type="submission" date="2020-01" db="EMBL/GenBank/DDBJ databases">
        <title>Insect and environment-associated Actinomycetes.</title>
        <authorList>
            <person name="Currrie C."/>
            <person name="Chevrette M."/>
            <person name="Carlson C."/>
            <person name="Stubbendieck R."/>
            <person name="Wendt-Pienkowski E."/>
        </authorList>
    </citation>
    <scope>NUCLEOTIDE SEQUENCE</scope>
    <source>
        <strain evidence="2">SID7499</strain>
    </source>
</reference>